<dbReference type="Proteomes" id="UP000038040">
    <property type="component" value="Unplaced"/>
</dbReference>
<dbReference type="GO" id="GO:0010133">
    <property type="term" value="P:L-proline catabolic process to L-glutamate"/>
    <property type="evidence" value="ECO:0007669"/>
    <property type="project" value="TreeGrafter"/>
</dbReference>
<accession>A0A0N4UIQ8</accession>
<dbReference type="Pfam" id="PF00171">
    <property type="entry name" value="Aldedh"/>
    <property type="match status" value="1"/>
</dbReference>
<dbReference type="EMBL" id="UYYG01001201">
    <property type="protein sequence ID" value="VDN60114.1"/>
    <property type="molecule type" value="Genomic_DNA"/>
</dbReference>
<protein>
    <recommendedName>
        <fullName evidence="2">L-glutamate gamma-semialdehyde dehydrogenase</fullName>
        <ecNumber evidence="2">1.2.1.88</ecNumber>
    </recommendedName>
</protein>
<dbReference type="PANTHER" id="PTHR42862:SF1">
    <property type="entry name" value="DELTA-1-PYRROLINE-5-CARBOXYLATE DEHYDROGENASE 2, ISOFORM A-RELATED"/>
    <property type="match status" value="1"/>
</dbReference>
<evidence type="ECO:0000256" key="5">
    <source>
        <dbReference type="ARBA" id="ARBA00048142"/>
    </source>
</evidence>
<dbReference type="AlphaFoldDB" id="A0A0N4UIQ8"/>
<reference evidence="12" key="1">
    <citation type="submission" date="2017-02" db="UniProtKB">
        <authorList>
            <consortium name="WormBaseParasite"/>
        </authorList>
    </citation>
    <scope>IDENTIFICATION</scope>
</reference>
<comment type="catalytic activity">
    <reaction evidence="5">
        <text>L-glutamate 5-semialdehyde + NAD(+) + H2O = L-glutamate + NADH + 2 H(+)</text>
        <dbReference type="Rhea" id="RHEA:30235"/>
        <dbReference type="ChEBI" id="CHEBI:15377"/>
        <dbReference type="ChEBI" id="CHEBI:15378"/>
        <dbReference type="ChEBI" id="CHEBI:29985"/>
        <dbReference type="ChEBI" id="CHEBI:57540"/>
        <dbReference type="ChEBI" id="CHEBI:57945"/>
        <dbReference type="ChEBI" id="CHEBI:58066"/>
        <dbReference type="EC" id="1.2.1.88"/>
    </reaction>
</comment>
<dbReference type="OrthoDB" id="5322683at2759"/>
<evidence type="ECO:0000256" key="1">
    <source>
        <dbReference type="ARBA" id="ARBA00004786"/>
    </source>
</evidence>
<keyword evidence="11" id="KW-1185">Reference proteome</keyword>
<dbReference type="InterPro" id="IPR029510">
    <property type="entry name" value="Ald_DH_CS_GLU"/>
</dbReference>
<dbReference type="Gene3D" id="3.40.309.10">
    <property type="entry name" value="Aldehyde Dehydrogenase, Chain A, domain 2"/>
    <property type="match status" value="1"/>
</dbReference>
<evidence type="ECO:0000313" key="11">
    <source>
        <dbReference type="Proteomes" id="UP000274756"/>
    </source>
</evidence>
<dbReference type="PROSITE" id="PS00070">
    <property type="entry name" value="ALDEHYDE_DEHYDR_CYS"/>
    <property type="match status" value="1"/>
</dbReference>
<dbReference type="STRING" id="318479.A0A0N4UIQ8"/>
<evidence type="ECO:0000313" key="9">
    <source>
        <dbReference type="EMBL" id="VDN60114.1"/>
    </source>
</evidence>
<dbReference type="PROSITE" id="PS00687">
    <property type="entry name" value="ALDEHYDE_DEHYDR_GLU"/>
    <property type="match status" value="1"/>
</dbReference>
<feature type="domain" description="Aldehyde dehydrogenase" evidence="8">
    <location>
        <begin position="6"/>
        <end position="345"/>
    </location>
</feature>
<sequence length="367" mass="40043">FRGLDGFIAAIAPFNFTAIGGNLATAPTLVGNVMLWKPSNSALLSSYIVFKILEEAGMPPGIISFLPANGKDFGAVITNNKYFAGLNFTGSVPTFQNLWLAVANNLHKFISFPKMVGECGGKNFHFVHHSANLDVAAACTVRSAFEYSGQKCSACSRLFVPKSLWPSLREKMMVIQKELKVGDVRDGSIFTSAVIDAQAYDRIISYIEHARSGADGAEIIFGGTYDNSKGFFIQPTLVTVINWDSKLLTEEIFGPLLTAFIYDDNDTMKIVESLRDGTIFGLTGAIFAQDKNFLNTARDKLRDAVGNMYLNDKSTGAVVGQQPFGGSRMSGTNDKAGGPHYVLKWSSPLCIKETLVAMDEWRYPSMD</sequence>
<dbReference type="InterPro" id="IPR050485">
    <property type="entry name" value="Proline_metab_enzyme"/>
</dbReference>
<keyword evidence="3 7" id="KW-0560">Oxidoreductase</keyword>
<proteinExistence type="inferred from homology"/>
<dbReference type="WBParaSite" id="DME_0000750201-mRNA-1">
    <property type="protein sequence ID" value="DME_0000750201-mRNA-1"/>
    <property type="gene ID" value="DME_0000750201"/>
</dbReference>
<name>A0A0N4UIQ8_DRAME</name>
<evidence type="ECO:0000256" key="4">
    <source>
        <dbReference type="ARBA" id="ARBA00023027"/>
    </source>
</evidence>
<evidence type="ECO:0000256" key="7">
    <source>
        <dbReference type="RuleBase" id="RU003345"/>
    </source>
</evidence>
<dbReference type="SUPFAM" id="SSF53720">
    <property type="entry name" value="ALDH-like"/>
    <property type="match status" value="1"/>
</dbReference>
<dbReference type="PANTHER" id="PTHR42862">
    <property type="entry name" value="DELTA-1-PYRROLINE-5-CARBOXYLATE DEHYDROGENASE 1, ISOFORM A-RELATED"/>
    <property type="match status" value="1"/>
</dbReference>
<keyword evidence="4" id="KW-0520">NAD</keyword>
<dbReference type="GO" id="GO:0003842">
    <property type="term" value="F:L-glutamate gamma-semialdehyde dehydrogenase activity"/>
    <property type="evidence" value="ECO:0007669"/>
    <property type="project" value="UniProtKB-EC"/>
</dbReference>
<evidence type="ECO:0000313" key="12">
    <source>
        <dbReference type="WBParaSite" id="DME_0000750201-mRNA-1"/>
    </source>
</evidence>
<dbReference type="InterPro" id="IPR016163">
    <property type="entry name" value="Ald_DH_C"/>
</dbReference>
<evidence type="ECO:0000313" key="10">
    <source>
        <dbReference type="Proteomes" id="UP000038040"/>
    </source>
</evidence>
<comment type="similarity">
    <text evidence="7">Belongs to the aldehyde dehydrogenase family.</text>
</comment>
<gene>
    <name evidence="9" type="ORF">DME_LOCUS10087</name>
</gene>
<comment type="pathway">
    <text evidence="1">Amino-acid degradation; L-proline degradation into L-glutamate; L-glutamate from L-proline: step 2/2.</text>
</comment>
<dbReference type="InterPro" id="IPR016161">
    <property type="entry name" value="Ald_DH/histidinol_DH"/>
</dbReference>
<organism evidence="10 12">
    <name type="scientific">Dracunculus medinensis</name>
    <name type="common">Guinea worm</name>
    <dbReference type="NCBI Taxonomy" id="318479"/>
    <lineage>
        <taxon>Eukaryota</taxon>
        <taxon>Metazoa</taxon>
        <taxon>Ecdysozoa</taxon>
        <taxon>Nematoda</taxon>
        <taxon>Chromadorea</taxon>
        <taxon>Rhabditida</taxon>
        <taxon>Spirurina</taxon>
        <taxon>Dracunculoidea</taxon>
        <taxon>Dracunculidae</taxon>
        <taxon>Dracunculus</taxon>
    </lineage>
</organism>
<dbReference type="InterPro" id="IPR016162">
    <property type="entry name" value="Ald_DH_N"/>
</dbReference>
<dbReference type="EC" id="1.2.1.88" evidence="2"/>
<dbReference type="Proteomes" id="UP000274756">
    <property type="component" value="Unassembled WGS sequence"/>
</dbReference>
<dbReference type="GO" id="GO:0005759">
    <property type="term" value="C:mitochondrial matrix"/>
    <property type="evidence" value="ECO:0007669"/>
    <property type="project" value="TreeGrafter"/>
</dbReference>
<dbReference type="Gene3D" id="3.40.605.10">
    <property type="entry name" value="Aldehyde Dehydrogenase, Chain A, domain 1"/>
    <property type="match status" value="1"/>
</dbReference>
<dbReference type="InterPro" id="IPR015590">
    <property type="entry name" value="Aldehyde_DH_dom"/>
</dbReference>
<evidence type="ECO:0000256" key="3">
    <source>
        <dbReference type="ARBA" id="ARBA00023002"/>
    </source>
</evidence>
<evidence type="ECO:0000256" key="6">
    <source>
        <dbReference type="PROSITE-ProRule" id="PRU10007"/>
    </source>
</evidence>
<dbReference type="FunFam" id="3.40.309.10:FF:000005">
    <property type="entry name" value="1-pyrroline-5-carboxylate dehydrogenase 1"/>
    <property type="match status" value="1"/>
</dbReference>
<evidence type="ECO:0000256" key="2">
    <source>
        <dbReference type="ARBA" id="ARBA00012884"/>
    </source>
</evidence>
<feature type="active site" evidence="6">
    <location>
        <position position="118"/>
    </location>
</feature>
<dbReference type="InterPro" id="IPR016160">
    <property type="entry name" value="Ald_DH_CS_CYS"/>
</dbReference>
<evidence type="ECO:0000259" key="8">
    <source>
        <dbReference type="Pfam" id="PF00171"/>
    </source>
</evidence>
<reference evidence="9 11" key="2">
    <citation type="submission" date="2018-11" db="EMBL/GenBank/DDBJ databases">
        <authorList>
            <consortium name="Pathogen Informatics"/>
        </authorList>
    </citation>
    <scope>NUCLEOTIDE SEQUENCE [LARGE SCALE GENOMIC DNA]</scope>
</reference>